<dbReference type="Pfam" id="PF10604">
    <property type="entry name" value="Polyketide_cyc2"/>
    <property type="match status" value="1"/>
</dbReference>
<dbReference type="OrthoDB" id="1929286at2759"/>
<dbReference type="EMBL" id="RXIC02000026">
    <property type="protein sequence ID" value="KAB1204341.1"/>
    <property type="molecule type" value="Genomic_DNA"/>
</dbReference>
<keyword evidence="2" id="KW-1185">Reference proteome</keyword>
<dbReference type="SUPFAM" id="SSF55961">
    <property type="entry name" value="Bet v1-like"/>
    <property type="match status" value="1"/>
</dbReference>
<organism evidence="1 2">
    <name type="scientific">Morella rubra</name>
    <name type="common">Chinese bayberry</name>
    <dbReference type="NCBI Taxonomy" id="262757"/>
    <lineage>
        <taxon>Eukaryota</taxon>
        <taxon>Viridiplantae</taxon>
        <taxon>Streptophyta</taxon>
        <taxon>Embryophyta</taxon>
        <taxon>Tracheophyta</taxon>
        <taxon>Spermatophyta</taxon>
        <taxon>Magnoliopsida</taxon>
        <taxon>eudicotyledons</taxon>
        <taxon>Gunneridae</taxon>
        <taxon>Pentapetalae</taxon>
        <taxon>rosids</taxon>
        <taxon>fabids</taxon>
        <taxon>Fagales</taxon>
        <taxon>Myricaceae</taxon>
        <taxon>Morella</taxon>
    </lineage>
</organism>
<dbReference type="GO" id="GO:0004864">
    <property type="term" value="F:protein phosphatase inhibitor activity"/>
    <property type="evidence" value="ECO:0007669"/>
    <property type="project" value="UniProtKB-ARBA"/>
</dbReference>
<name>A0A6A1UVN6_9ROSI</name>
<evidence type="ECO:0000313" key="2">
    <source>
        <dbReference type="Proteomes" id="UP000516437"/>
    </source>
</evidence>
<proteinExistence type="predicted"/>
<evidence type="ECO:0000313" key="1">
    <source>
        <dbReference type="EMBL" id="KAB1204341.1"/>
    </source>
</evidence>
<dbReference type="Proteomes" id="UP000516437">
    <property type="component" value="Chromosome 8"/>
</dbReference>
<dbReference type="CDD" id="cd07821">
    <property type="entry name" value="PYR_PYL_RCAR_like"/>
    <property type="match status" value="1"/>
</dbReference>
<protein>
    <submittedName>
        <fullName evidence="1">Lachrymatory-factor synthase</fullName>
    </submittedName>
</protein>
<dbReference type="InterPro" id="IPR019587">
    <property type="entry name" value="Polyketide_cyclase/dehydratase"/>
</dbReference>
<dbReference type="InterPro" id="IPR053249">
    <property type="entry name" value="LFS"/>
</dbReference>
<sequence>MEEKTESKWEAKASAELAKPTAQEVWPILEDFCNLHKWLPGVDTCYQVEGIPGQPGLIRYCASTITASSGGNEEKTVKWAKERLLLLDPIKRCLSYEVLDNNIGMKSYLATIVVLPMNDDGGPGCKIEWSFVSDPIEGWRFEDFFSYIESSLQFMARKIDDEIGPVTSQDLA</sequence>
<reference evidence="1 2" key="1">
    <citation type="journal article" date="2019" name="Plant Biotechnol. J.">
        <title>The red bayberry genome and genetic basis of sex determination.</title>
        <authorList>
            <person name="Jia H.M."/>
            <person name="Jia H.J."/>
            <person name="Cai Q.L."/>
            <person name="Wang Y."/>
            <person name="Zhao H.B."/>
            <person name="Yang W.F."/>
            <person name="Wang G.Y."/>
            <person name="Li Y.H."/>
            <person name="Zhan D.L."/>
            <person name="Shen Y.T."/>
            <person name="Niu Q.F."/>
            <person name="Chang L."/>
            <person name="Qiu J."/>
            <person name="Zhao L."/>
            <person name="Xie H.B."/>
            <person name="Fu W.Y."/>
            <person name="Jin J."/>
            <person name="Li X.W."/>
            <person name="Jiao Y."/>
            <person name="Zhou C.C."/>
            <person name="Tu T."/>
            <person name="Chai C.Y."/>
            <person name="Gao J.L."/>
            <person name="Fan L.J."/>
            <person name="van de Weg E."/>
            <person name="Wang J.Y."/>
            <person name="Gao Z.S."/>
        </authorList>
    </citation>
    <scope>NUCLEOTIDE SEQUENCE [LARGE SCALE GENOMIC DNA]</scope>
    <source>
        <tissue evidence="1">Leaves</tissue>
    </source>
</reference>
<dbReference type="Gene3D" id="3.30.530.20">
    <property type="match status" value="1"/>
</dbReference>
<dbReference type="FunFam" id="3.30.530.20:FF:000064">
    <property type="entry name" value="Lachrymatory-factor synthase"/>
    <property type="match status" value="1"/>
</dbReference>
<dbReference type="PANTHER" id="PTHR33789:SF11">
    <property type="entry name" value="OS05G0202300 PROTEIN"/>
    <property type="match status" value="1"/>
</dbReference>
<comment type="caution">
    <text evidence="1">The sequence shown here is derived from an EMBL/GenBank/DDBJ whole genome shotgun (WGS) entry which is preliminary data.</text>
</comment>
<gene>
    <name evidence="1" type="ORF">CJ030_MR8G014208</name>
</gene>
<dbReference type="AlphaFoldDB" id="A0A6A1UVN6"/>
<dbReference type="PANTHER" id="PTHR33789">
    <property type="entry name" value="LACHRYMATORY-FACTOR SYNTHASE"/>
    <property type="match status" value="1"/>
</dbReference>
<accession>A0A6A1UVN6</accession>
<dbReference type="InterPro" id="IPR023393">
    <property type="entry name" value="START-like_dom_sf"/>
</dbReference>